<dbReference type="RefSeq" id="WP_069700302.1">
    <property type="nucleotide sequence ID" value="NZ_JAGGMA010000001.1"/>
</dbReference>
<keyword evidence="10" id="KW-0270">Exopolysaccharide synthesis</keyword>
<feature type="transmembrane region" description="Helical" evidence="12">
    <location>
        <begin position="69"/>
        <end position="87"/>
    </location>
</feature>
<dbReference type="OrthoDB" id="2360475at2"/>
<evidence type="ECO:0000256" key="11">
    <source>
        <dbReference type="ARBA" id="ARBA00045736"/>
    </source>
</evidence>
<gene>
    <name evidence="14" type="ORF">BCR26_07225</name>
</gene>
<dbReference type="InterPro" id="IPR050445">
    <property type="entry name" value="Bact_polysacc_biosynth/exp"/>
</dbReference>
<comment type="subcellular location">
    <subcellularLocation>
        <location evidence="1">Cell membrane</location>
        <topology evidence="1">Multi-pass membrane protein</topology>
    </subcellularLocation>
</comment>
<evidence type="ECO:0000313" key="14">
    <source>
        <dbReference type="EMBL" id="OEH80784.1"/>
    </source>
</evidence>
<dbReference type="AlphaFoldDB" id="A0A1E5KSD4"/>
<proteinExistence type="inferred from homology"/>
<keyword evidence="5" id="KW-1003">Cell membrane</keyword>
<keyword evidence="9 12" id="KW-0472">Membrane</keyword>
<name>A0A1E5KSD4_9ENTE</name>
<sequence>MNRNKNYEKYLKPLSLLLITYWLFSNALNTIFPFFGKLPIDEIVYTIITVSIFRKLVVRTVKIDKKEKIIIIIYFVFIFTGWVSYVLNGQQSLQSVVLDIILLSRFIVCYFFARMCFSEGFFMDLQHSLNKLAQIITVGLFLSLILNFVIRIWPTNSIRLGIETQQLFFSHPTYLTSVAVFCLIVFYMNRNSKNYVFITLAAVIVIFGTRDKGFLFLGIYLVLLILSKIGIKSNITFLLVSTISLIPIFWDTIAYKLISSDTSARSLLYKNALQIANLYLPIGAGFAMYGSNQSIKNYSPIYNELGMNKIFGFTMENPNYLTDSFIAMVLGQFGYIGIILMIVIFLFFLLLVKGNKLRNEFGLLILIYVITSTITENFISSSFGMAFFFTLGLSINSGTEKDYGGEDKKMQDMINFEKMYKIVMAKKKLLLTLLFAMTVAGMTLTIFGIKGEYKSTVQVIVRQNFEGETIQNTEVQANVQLVNTYNEIIKSPFILEKVSDQIDKKFDVLQLRRMIKVTNATNSQVINISILANNPKTSSELANLVAETFKDNAAKAIKIDSVTILSKSEYDTVSTRKKKSVYFLIVFSLSLLILVGIVILIAVSDTTLKVEEDIINGLNLAVLGSVVKIVPREPEKKEKRGKDGRRRRKKS</sequence>
<comment type="caution">
    <text evidence="14">The sequence shown here is derived from an EMBL/GenBank/DDBJ whole genome shotgun (WGS) entry which is preliminary data.</text>
</comment>
<dbReference type="GO" id="GO:0000271">
    <property type="term" value="P:polysaccharide biosynthetic process"/>
    <property type="evidence" value="ECO:0007669"/>
    <property type="project" value="UniProtKB-KW"/>
</dbReference>
<evidence type="ECO:0000256" key="6">
    <source>
        <dbReference type="ARBA" id="ARBA00022692"/>
    </source>
</evidence>
<feature type="transmembrane region" description="Helical" evidence="12">
    <location>
        <begin position="325"/>
        <end position="351"/>
    </location>
</feature>
<reference evidence="14 15" key="1">
    <citation type="submission" date="2016-09" db="EMBL/GenBank/DDBJ databases">
        <authorList>
            <person name="Capua I."/>
            <person name="De Benedictis P."/>
            <person name="Joannis T."/>
            <person name="Lombin L.H."/>
            <person name="Cattoli G."/>
        </authorList>
    </citation>
    <scope>NUCLEOTIDE SEQUENCE [LARGE SCALE GENOMIC DNA]</scope>
    <source>
        <strain evidence="14 15">LMG 25899</strain>
    </source>
</reference>
<feature type="transmembrane region" description="Helical" evidence="12">
    <location>
        <begin position="429"/>
        <end position="449"/>
    </location>
</feature>
<comment type="pathway">
    <text evidence="2">Capsule biogenesis; capsule polysaccharide biosynthesis.</text>
</comment>
<evidence type="ECO:0000256" key="7">
    <source>
        <dbReference type="ARBA" id="ARBA00022903"/>
    </source>
</evidence>
<evidence type="ECO:0000256" key="1">
    <source>
        <dbReference type="ARBA" id="ARBA00004651"/>
    </source>
</evidence>
<dbReference type="STRING" id="762845.BCR26_07225"/>
<evidence type="ECO:0000256" key="4">
    <source>
        <dbReference type="ARBA" id="ARBA00020739"/>
    </source>
</evidence>
<evidence type="ECO:0000256" key="5">
    <source>
        <dbReference type="ARBA" id="ARBA00022475"/>
    </source>
</evidence>
<dbReference type="EMBL" id="MIEK01000081">
    <property type="protein sequence ID" value="OEH80784.1"/>
    <property type="molecule type" value="Genomic_DNA"/>
</dbReference>
<dbReference type="PANTHER" id="PTHR32309">
    <property type="entry name" value="TYROSINE-PROTEIN KINASE"/>
    <property type="match status" value="1"/>
</dbReference>
<feature type="transmembrane region" description="Helical" evidence="12">
    <location>
        <begin position="363"/>
        <end position="389"/>
    </location>
</feature>
<feature type="transmembrane region" description="Helical" evidence="12">
    <location>
        <begin position="235"/>
        <end position="255"/>
    </location>
</feature>
<keyword evidence="8 12" id="KW-1133">Transmembrane helix</keyword>
<feature type="transmembrane region" description="Helical" evidence="12">
    <location>
        <begin position="168"/>
        <end position="188"/>
    </location>
</feature>
<protein>
    <recommendedName>
        <fullName evidence="4">Capsular polysaccharide biosynthesis protein CpsC</fullName>
    </recommendedName>
</protein>
<comment type="function">
    <text evidence="11">Required for CpsD phosphorylation. Involved in the regulation of capsular polysaccharide biosynthesis. May be part of a complex that directs the coordinated polymerization and export to the cell surface of the capsular polysaccharide.</text>
</comment>
<dbReference type="Proteomes" id="UP000095256">
    <property type="component" value="Unassembled WGS sequence"/>
</dbReference>
<keyword evidence="15" id="KW-1185">Reference proteome</keyword>
<organism evidence="14 15">
    <name type="scientific">Enterococcus rivorum</name>
    <dbReference type="NCBI Taxonomy" id="762845"/>
    <lineage>
        <taxon>Bacteria</taxon>
        <taxon>Bacillati</taxon>
        <taxon>Bacillota</taxon>
        <taxon>Bacilli</taxon>
        <taxon>Lactobacillales</taxon>
        <taxon>Enterococcaceae</taxon>
        <taxon>Enterococcus</taxon>
    </lineage>
</organism>
<evidence type="ECO:0000256" key="12">
    <source>
        <dbReference type="SAM" id="Phobius"/>
    </source>
</evidence>
<dbReference type="GO" id="GO:0004713">
    <property type="term" value="F:protein tyrosine kinase activity"/>
    <property type="evidence" value="ECO:0007669"/>
    <property type="project" value="TreeGrafter"/>
</dbReference>
<feature type="transmembrane region" description="Helical" evidence="12">
    <location>
        <begin position="195"/>
        <end position="223"/>
    </location>
</feature>
<dbReference type="Pfam" id="PF02706">
    <property type="entry name" value="Wzz"/>
    <property type="match status" value="1"/>
</dbReference>
<evidence type="ECO:0000313" key="15">
    <source>
        <dbReference type="Proteomes" id="UP000095256"/>
    </source>
</evidence>
<dbReference type="GO" id="GO:0005886">
    <property type="term" value="C:plasma membrane"/>
    <property type="evidence" value="ECO:0007669"/>
    <property type="project" value="UniProtKB-SubCell"/>
</dbReference>
<evidence type="ECO:0000256" key="8">
    <source>
        <dbReference type="ARBA" id="ARBA00022989"/>
    </source>
</evidence>
<accession>A0A1E5KSD4</accession>
<evidence type="ECO:0000256" key="3">
    <source>
        <dbReference type="ARBA" id="ARBA00006683"/>
    </source>
</evidence>
<keyword evidence="6 12" id="KW-0812">Transmembrane</keyword>
<feature type="transmembrane region" description="Helical" evidence="12">
    <location>
        <begin position="614"/>
        <end position="630"/>
    </location>
</feature>
<dbReference type="InterPro" id="IPR003856">
    <property type="entry name" value="LPS_length_determ_N"/>
</dbReference>
<evidence type="ECO:0000256" key="2">
    <source>
        <dbReference type="ARBA" id="ARBA00005132"/>
    </source>
</evidence>
<evidence type="ECO:0000259" key="13">
    <source>
        <dbReference type="Pfam" id="PF02706"/>
    </source>
</evidence>
<comment type="similarity">
    <text evidence="3">Belongs to the CpsC/CapA family.</text>
</comment>
<feature type="transmembrane region" description="Helical" evidence="12">
    <location>
        <begin position="581"/>
        <end position="602"/>
    </location>
</feature>
<evidence type="ECO:0000256" key="10">
    <source>
        <dbReference type="ARBA" id="ARBA00023169"/>
    </source>
</evidence>
<feature type="transmembrane region" description="Helical" evidence="12">
    <location>
        <begin position="132"/>
        <end position="153"/>
    </location>
</feature>
<evidence type="ECO:0000256" key="9">
    <source>
        <dbReference type="ARBA" id="ARBA00023136"/>
    </source>
</evidence>
<feature type="domain" description="Polysaccharide chain length determinant N-terminal" evidence="13">
    <location>
        <begin position="414"/>
        <end position="501"/>
    </location>
</feature>
<dbReference type="PANTHER" id="PTHR32309:SF13">
    <property type="entry name" value="FERRIC ENTEROBACTIN TRANSPORT PROTEIN FEPE"/>
    <property type="match status" value="1"/>
</dbReference>
<feature type="transmembrane region" description="Helical" evidence="12">
    <location>
        <begin position="93"/>
        <end position="112"/>
    </location>
</feature>
<keyword evidence="7" id="KW-0972">Capsule biogenesis/degradation</keyword>